<dbReference type="SUPFAM" id="SSF50022">
    <property type="entry name" value="ISP domain"/>
    <property type="match status" value="1"/>
</dbReference>
<reference evidence="1 2" key="1">
    <citation type="submission" date="2015-01" db="EMBL/GenBank/DDBJ databases">
        <authorList>
            <person name="Xiang T."/>
            <person name="Song Y."/>
            <person name="Huang L."/>
            <person name="Wang B."/>
            <person name="Wu P."/>
        </authorList>
    </citation>
    <scope>NUCLEOTIDE SEQUENCE [LARGE SCALE GENOMIC DNA]</scope>
    <source>
        <strain evidence="1 2">Cc12</strain>
    </source>
</reference>
<evidence type="ECO:0000313" key="2">
    <source>
        <dbReference type="Proteomes" id="UP000044026"/>
    </source>
</evidence>
<gene>
    <name evidence="1" type="ORF">CCAN12_720062</name>
</gene>
<dbReference type="EMBL" id="CDOE01000070">
    <property type="protein sequence ID" value="CEN38134.1"/>
    <property type="molecule type" value="Genomic_DNA"/>
</dbReference>
<proteinExistence type="predicted"/>
<name>A0A0B7HHJ4_9FLAO</name>
<dbReference type="AlphaFoldDB" id="A0A0B7HHJ4"/>
<keyword evidence="1" id="KW-0560">Oxidoreductase</keyword>
<dbReference type="InterPro" id="IPR036922">
    <property type="entry name" value="Rieske_2Fe-2S_sf"/>
</dbReference>
<dbReference type="GeneID" id="69580719"/>
<evidence type="ECO:0000313" key="1">
    <source>
        <dbReference type="EMBL" id="CEN38134.1"/>
    </source>
</evidence>
<dbReference type="Proteomes" id="UP000044026">
    <property type="component" value="Unassembled WGS sequence"/>
</dbReference>
<organism evidence="1 2">
    <name type="scientific">Capnocytophaga canimorsus</name>
    <dbReference type="NCBI Taxonomy" id="28188"/>
    <lineage>
        <taxon>Bacteria</taxon>
        <taxon>Pseudomonadati</taxon>
        <taxon>Bacteroidota</taxon>
        <taxon>Flavobacteriia</taxon>
        <taxon>Flavobacteriales</taxon>
        <taxon>Flavobacteriaceae</taxon>
        <taxon>Capnocytophaga</taxon>
    </lineage>
</organism>
<dbReference type="GO" id="GO:0016491">
    <property type="term" value="F:oxidoreductase activity"/>
    <property type="evidence" value="ECO:0007669"/>
    <property type="project" value="UniProtKB-KW"/>
</dbReference>
<dbReference type="RefSeq" id="WP_042000856.1">
    <property type="nucleotide sequence ID" value="NZ_BOQI01000003.1"/>
</dbReference>
<dbReference type="GO" id="GO:0051537">
    <property type="term" value="F:2 iron, 2 sulfur cluster binding"/>
    <property type="evidence" value="ECO:0007669"/>
    <property type="project" value="InterPro"/>
</dbReference>
<protein>
    <submittedName>
        <fullName evidence="1">Plastohydroquinone:plastocyanin oxidoreductase iron-sulfur protein</fullName>
        <ecNumber evidence="1">1.10.9.1</ecNumber>
    </submittedName>
</protein>
<accession>A0A0B7HHJ4</accession>
<dbReference type="EC" id="1.10.9.1" evidence="1"/>
<sequence length="145" mass="16309">MKKIFLFFSLLLVCCSKPQSERNPYLHEVRFSFSINMNLPAYNQLKNPLIPIYIGNAGVGIQGVYVMNTGGNNYVAWEASCPNHQVKSCEKMQLKDGFYVVCPCDDNLYSLVNGNIVKQGENAQKPYPLLNYRVVASGTTLNVYN</sequence>